<dbReference type="Proteomes" id="UP001066276">
    <property type="component" value="Chromosome 9"/>
</dbReference>
<dbReference type="Gene3D" id="3.30.70.1820">
    <property type="entry name" value="L1 transposable element, RRM domain"/>
    <property type="match status" value="1"/>
</dbReference>
<evidence type="ECO:0000313" key="3">
    <source>
        <dbReference type="Proteomes" id="UP001066276"/>
    </source>
</evidence>
<proteinExistence type="predicted"/>
<comment type="caution">
    <text evidence="2">The sequence shown here is derived from an EMBL/GenBank/DDBJ whole genome shotgun (WGS) entry which is preliminary data.</text>
</comment>
<protein>
    <submittedName>
        <fullName evidence="2">Uncharacterized protein</fullName>
    </submittedName>
</protein>
<reference evidence="2" key="1">
    <citation type="journal article" date="2022" name="bioRxiv">
        <title>Sequencing and chromosome-scale assembly of the giantPleurodeles waltlgenome.</title>
        <authorList>
            <person name="Brown T."/>
            <person name="Elewa A."/>
            <person name="Iarovenko S."/>
            <person name="Subramanian E."/>
            <person name="Araus A.J."/>
            <person name="Petzold A."/>
            <person name="Susuki M."/>
            <person name="Suzuki K.-i.T."/>
            <person name="Hayashi T."/>
            <person name="Toyoda A."/>
            <person name="Oliveira C."/>
            <person name="Osipova E."/>
            <person name="Leigh N.D."/>
            <person name="Simon A."/>
            <person name="Yun M.H."/>
        </authorList>
    </citation>
    <scope>NUCLEOTIDE SEQUENCE</scope>
    <source>
        <strain evidence="2">20211129_DDA</strain>
        <tissue evidence="2">Liver</tissue>
    </source>
</reference>
<organism evidence="2 3">
    <name type="scientific">Pleurodeles waltl</name>
    <name type="common">Iberian ribbed newt</name>
    <dbReference type="NCBI Taxonomy" id="8319"/>
    <lineage>
        <taxon>Eukaryota</taxon>
        <taxon>Metazoa</taxon>
        <taxon>Chordata</taxon>
        <taxon>Craniata</taxon>
        <taxon>Vertebrata</taxon>
        <taxon>Euteleostomi</taxon>
        <taxon>Amphibia</taxon>
        <taxon>Batrachia</taxon>
        <taxon>Caudata</taxon>
        <taxon>Salamandroidea</taxon>
        <taxon>Salamandridae</taxon>
        <taxon>Pleurodelinae</taxon>
        <taxon>Pleurodeles</taxon>
    </lineage>
</organism>
<dbReference type="AlphaFoldDB" id="A0AAV7MSL7"/>
<gene>
    <name evidence="2" type="ORF">NDU88_003777</name>
</gene>
<feature type="region of interest" description="Disordered" evidence="1">
    <location>
        <begin position="37"/>
        <end position="67"/>
    </location>
</feature>
<dbReference type="EMBL" id="JANPWB010000013">
    <property type="protein sequence ID" value="KAJ1106376.1"/>
    <property type="molecule type" value="Genomic_DNA"/>
</dbReference>
<name>A0AAV7MSL7_PLEWA</name>
<keyword evidence="3" id="KW-1185">Reference proteome</keyword>
<feature type="compositionally biased region" description="Basic and acidic residues" evidence="1">
    <location>
        <begin position="37"/>
        <end position="47"/>
    </location>
</feature>
<evidence type="ECO:0000256" key="1">
    <source>
        <dbReference type="SAM" id="MobiDB-lite"/>
    </source>
</evidence>
<sequence length="147" mass="16057">MEGKIGELKVHLALIRQDLRNTMHKVTEVDSRVSETEDVVTLHDSPHNRTSIGGTIGDPGEDAKGKSRHNNLRLVGIPERAEGTMPTPFISNWLQRSPLALLLEAHSALTARPPVGAPPRPFIALALKYTDTVAILRAARKKGSLTF</sequence>
<evidence type="ECO:0000313" key="2">
    <source>
        <dbReference type="EMBL" id="KAJ1106376.1"/>
    </source>
</evidence>
<accession>A0AAV7MSL7</accession>